<evidence type="ECO:0000313" key="2">
    <source>
        <dbReference type="EMBL" id="KAF9495074.1"/>
    </source>
</evidence>
<feature type="region of interest" description="Disordered" evidence="1">
    <location>
        <begin position="31"/>
        <end position="181"/>
    </location>
</feature>
<reference evidence="2" key="1">
    <citation type="submission" date="2020-11" db="EMBL/GenBank/DDBJ databases">
        <authorList>
            <consortium name="DOE Joint Genome Institute"/>
            <person name="Ahrendt S."/>
            <person name="Riley R."/>
            <person name="Andreopoulos W."/>
            <person name="Labutti K."/>
            <person name="Pangilinan J."/>
            <person name="Ruiz-Duenas F.J."/>
            <person name="Barrasa J.M."/>
            <person name="Sanchez-Garcia M."/>
            <person name="Camarero S."/>
            <person name="Miyauchi S."/>
            <person name="Serrano A."/>
            <person name="Linde D."/>
            <person name="Babiker R."/>
            <person name="Drula E."/>
            <person name="Ayuso-Fernandez I."/>
            <person name="Pacheco R."/>
            <person name="Padilla G."/>
            <person name="Ferreira P."/>
            <person name="Barriuso J."/>
            <person name="Kellner H."/>
            <person name="Castanera R."/>
            <person name="Alfaro M."/>
            <person name="Ramirez L."/>
            <person name="Pisabarro A.G."/>
            <person name="Kuo A."/>
            <person name="Tritt A."/>
            <person name="Lipzen A."/>
            <person name="He G."/>
            <person name="Yan M."/>
            <person name="Ng V."/>
            <person name="Cullen D."/>
            <person name="Martin F."/>
            <person name="Rosso M.-N."/>
            <person name="Henrissat B."/>
            <person name="Hibbett D."/>
            <person name="Martinez A.T."/>
            <person name="Grigoriev I.V."/>
        </authorList>
    </citation>
    <scope>NUCLEOTIDE SEQUENCE</scope>
    <source>
        <strain evidence="2">ATCC 90797</strain>
    </source>
</reference>
<accession>A0A9P5ZZF5</accession>
<evidence type="ECO:0000313" key="3">
    <source>
        <dbReference type="Proteomes" id="UP000807025"/>
    </source>
</evidence>
<dbReference type="EMBL" id="MU154565">
    <property type="protein sequence ID" value="KAF9495074.1"/>
    <property type="molecule type" value="Genomic_DNA"/>
</dbReference>
<proteinExistence type="predicted"/>
<organism evidence="2 3">
    <name type="scientific">Pleurotus eryngii</name>
    <name type="common">Boletus of the steppes</name>
    <dbReference type="NCBI Taxonomy" id="5323"/>
    <lineage>
        <taxon>Eukaryota</taxon>
        <taxon>Fungi</taxon>
        <taxon>Dikarya</taxon>
        <taxon>Basidiomycota</taxon>
        <taxon>Agaricomycotina</taxon>
        <taxon>Agaricomycetes</taxon>
        <taxon>Agaricomycetidae</taxon>
        <taxon>Agaricales</taxon>
        <taxon>Pleurotineae</taxon>
        <taxon>Pleurotaceae</taxon>
        <taxon>Pleurotus</taxon>
    </lineage>
</organism>
<feature type="compositionally biased region" description="Low complexity" evidence="1">
    <location>
        <begin position="61"/>
        <end position="77"/>
    </location>
</feature>
<dbReference type="OrthoDB" id="3070190at2759"/>
<feature type="compositionally biased region" description="Basic and acidic residues" evidence="1">
    <location>
        <begin position="128"/>
        <end position="141"/>
    </location>
</feature>
<dbReference type="Proteomes" id="UP000807025">
    <property type="component" value="Unassembled WGS sequence"/>
</dbReference>
<dbReference type="AlphaFoldDB" id="A0A9P5ZZF5"/>
<feature type="compositionally biased region" description="Low complexity" evidence="1">
    <location>
        <begin position="40"/>
        <end position="53"/>
    </location>
</feature>
<feature type="compositionally biased region" description="Low complexity" evidence="1">
    <location>
        <begin position="88"/>
        <end position="97"/>
    </location>
</feature>
<sequence length="554" mass="62225">MIILVTQTIAAHDMEVWCTAILALVLADSRTPTQGKQPSRRPAPSTSPATSRQPSPPRPSPSTSRQPSPSSSRQPSPLTHQPAPPRSRQPSSPTSSQHAPSQAPGGWLFLEPDQEMEPGKPMEPGVNDEGKQPQEGRRGHEQQSSTEEQEHFENHNHAAASGHSEERCSHCGRGLRNTNNKISENDWRSYHSDEEMSNKEFDETHFESDRTIELLNMRRRKTAPENDCGHTSGYGIEAEEGRVPKWVSMLMITQDEYRKLFKKTFKVKNDVDYAHYEGATVEEVESWMAGQGPGPSVEDLKLDMEGGIGSEWNVEVMSILMVELKKYCLANGVLKKNPREDVYMRDLLQEKFKQIRKQWQAGQLKANETADKFVMRQRILTAMIEKQTAHSRAMWQWAAEVLNTLGVGGMSSEKSNTDSEDKTECTLKVKKMTWQQNIDKMLHEIDNCQIGANAAGTFAKQGSKLMKRTRQGELMLRREAPAGLPKVLYDQGWLGRRKKWANENTPANGPTGMFELEVVYMHHVTEVLQRRDGGVGDDGTDLTLPSTTLLANAI</sequence>
<protein>
    <submittedName>
        <fullName evidence="2">Uncharacterized protein</fullName>
    </submittedName>
</protein>
<keyword evidence="3" id="KW-1185">Reference proteome</keyword>
<name>A0A9P5ZZF5_PLEER</name>
<gene>
    <name evidence="2" type="ORF">BDN71DRAFT_1431203</name>
</gene>
<comment type="caution">
    <text evidence="2">The sequence shown here is derived from an EMBL/GenBank/DDBJ whole genome shotgun (WGS) entry which is preliminary data.</text>
</comment>
<evidence type="ECO:0000256" key="1">
    <source>
        <dbReference type="SAM" id="MobiDB-lite"/>
    </source>
</evidence>